<dbReference type="AlphaFoldDB" id="A0A0M2NI14"/>
<dbReference type="Proteomes" id="UP000034076">
    <property type="component" value="Unassembled WGS sequence"/>
</dbReference>
<keyword evidence="3" id="KW-1185">Reference proteome</keyword>
<evidence type="ECO:0000313" key="3">
    <source>
        <dbReference type="Proteomes" id="UP000034076"/>
    </source>
</evidence>
<dbReference type="STRING" id="270498.CHK_0282"/>
<feature type="domain" description="Peptidoglycan binding-like" evidence="1">
    <location>
        <begin position="20"/>
        <end position="75"/>
    </location>
</feature>
<sequence length="234" mass="25139">MVPILSASAEDSTIKQKDMGDRVTVVQTRLRDLGYLNYRPTGKFSDLTVEAVRKFQQQNGIDPDGQVGDDTFAALFSTNVVRAPLNPQIKKVAGPSYSGKVTAHGELSSWEEINPLLPVGTEFSVQDYNSGLTFNLVRTGGVNSAQVVTPTAADHEAYLQAFGGADTWEHRPVLVTIGERVYAASLFGMPTGGADTTGSGMNGYTVLYFNNSKTDVNSLSDDEHILAIMKASGK</sequence>
<reference evidence="2 3" key="1">
    <citation type="submission" date="2015-04" db="EMBL/GenBank/DDBJ databases">
        <title>Draft genome sequence of bacteremic isolate Catabacter hongkongensis type strain HKU16T.</title>
        <authorList>
            <person name="Lau S.K."/>
            <person name="Teng J.L."/>
            <person name="Huang Y."/>
            <person name="Curreem S.O."/>
            <person name="Tsui S.K."/>
            <person name="Woo P.C."/>
        </authorList>
    </citation>
    <scope>NUCLEOTIDE SEQUENCE [LARGE SCALE GENOMIC DNA]</scope>
    <source>
        <strain evidence="2 3">HKU16</strain>
    </source>
</reference>
<dbReference type="InterPro" id="IPR002477">
    <property type="entry name" value="Peptidoglycan-bd-like"/>
</dbReference>
<proteinExistence type="predicted"/>
<name>A0A0M2NI14_9FIRM</name>
<protein>
    <submittedName>
        <fullName evidence="2">N-acetylmuramoyl-L-alanine amidase</fullName>
    </submittedName>
</protein>
<evidence type="ECO:0000259" key="1">
    <source>
        <dbReference type="Pfam" id="PF01471"/>
    </source>
</evidence>
<dbReference type="Gene3D" id="1.10.101.10">
    <property type="entry name" value="PGBD-like superfamily/PGBD"/>
    <property type="match status" value="1"/>
</dbReference>
<dbReference type="SUPFAM" id="SSF47090">
    <property type="entry name" value="PGBD-like"/>
    <property type="match status" value="1"/>
</dbReference>
<dbReference type="InterPro" id="IPR036366">
    <property type="entry name" value="PGBDSf"/>
</dbReference>
<accession>A0A0M2NI14</accession>
<dbReference type="InterPro" id="IPR036365">
    <property type="entry name" value="PGBD-like_sf"/>
</dbReference>
<comment type="caution">
    <text evidence="2">The sequence shown here is derived from an EMBL/GenBank/DDBJ whole genome shotgun (WGS) entry which is preliminary data.</text>
</comment>
<evidence type="ECO:0000313" key="2">
    <source>
        <dbReference type="EMBL" id="KKI52174.1"/>
    </source>
</evidence>
<gene>
    <name evidence="2" type="ORF">CHK_0282</name>
</gene>
<organism evidence="2 3">
    <name type="scientific">Christensenella hongkongensis</name>
    <dbReference type="NCBI Taxonomy" id="270498"/>
    <lineage>
        <taxon>Bacteria</taxon>
        <taxon>Bacillati</taxon>
        <taxon>Bacillota</taxon>
        <taxon>Clostridia</taxon>
        <taxon>Christensenellales</taxon>
        <taxon>Christensenellaceae</taxon>
        <taxon>Christensenella</taxon>
    </lineage>
</organism>
<dbReference type="EMBL" id="LAYJ01000033">
    <property type="protein sequence ID" value="KKI52174.1"/>
    <property type="molecule type" value="Genomic_DNA"/>
</dbReference>
<dbReference type="Pfam" id="PF01471">
    <property type="entry name" value="PG_binding_1"/>
    <property type="match status" value="1"/>
</dbReference>